<dbReference type="GO" id="GO:0006508">
    <property type="term" value="P:proteolysis"/>
    <property type="evidence" value="ECO:0007669"/>
    <property type="project" value="UniProtKB-KW"/>
</dbReference>
<dbReference type="GO" id="GO:0008234">
    <property type="term" value="F:cysteine-type peptidase activity"/>
    <property type="evidence" value="ECO:0007669"/>
    <property type="project" value="UniProtKB-KW"/>
</dbReference>
<dbReference type="InterPro" id="IPR051794">
    <property type="entry name" value="PG_Endopeptidase_C40"/>
</dbReference>
<name>A0A829HNZ0_9MYCO</name>
<comment type="caution">
    <text evidence="6">The sequence shown here is derived from an EMBL/GenBank/DDBJ whole genome shotgun (WGS) entry which is preliminary data.</text>
</comment>
<organism evidence="6 7">
    <name type="scientific">Mycobacteroides abscessus subsp. bolletii CRM-0020</name>
    <dbReference type="NCBI Taxonomy" id="1306401"/>
    <lineage>
        <taxon>Bacteria</taxon>
        <taxon>Bacillati</taxon>
        <taxon>Actinomycetota</taxon>
        <taxon>Actinomycetes</taxon>
        <taxon>Mycobacteriales</taxon>
        <taxon>Mycobacteriaceae</taxon>
        <taxon>Mycobacteroides</taxon>
        <taxon>Mycobacteroides abscessus</taxon>
    </lineage>
</organism>
<dbReference type="PROSITE" id="PS51935">
    <property type="entry name" value="NLPC_P60"/>
    <property type="match status" value="1"/>
</dbReference>
<keyword evidence="3" id="KW-0378">Hydrolase</keyword>
<keyword evidence="2" id="KW-0645">Protease</keyword>
<comment type="similarity">
    <text evidence="1">Belongs to the peptidase C40 family.</text>
</comment>
<evidence type="ECO:0000256" key="3">
    <source>
        <dbReference type="ARBA" id="ARBA00022801"/>
    </source>
</evidence>
<dbReference type="SUPFAM" id="SSF54001">
    <property type="entry name" value="Cysteine proteinases"/>
    <property type="match status" value="1"/>
</dbReference>
<dbReference type="AlphaFoldDB" id="A0A829HNZ0"/>
<evidence type="ECO:0000259" key="5">
    <source>
        <dbReference type="PROSITE" id="PS51935"/>
    </source>
</evidence>
<evidence type="ECO:0000256" key="2">
    <source>
        <dbReference type="ARBA" id="ARBA00022670"/>
    </source>
</evidence>
<evidence type="ECO:0000313" key="6">
    <source>
        <dbReference type="EMBL" id="EPQ20950.1"/>
    </source>
</evidence>
<reference evidence="6 7" key="1">
    <citation type="journal article" date="2013" name="Genome Announc.">
        <title>Genome Sequence of an Epidemic Isolate of Mycobacterium abscessus subsp. bolletii from Rio de Janeiro, Brazil.</title>
        <authorList>
            <person name="Davidson R.M."/>
            <person name="Reynolds P.R."/>
            <person name="Farias-Hesson E."/>
            <person name="Duarte R.S."/>
            <person name="Jackson M."/>
            <person name="Strong M."/>
        </authorList>
    </citation>
    <scope>NUCLEOTIDE SEQUENCE [LARGE SCALE GENOMIC DNA]</scope>
    <source>
        <strain evidence="6 7">CRM-0020</strain>
    </source>
</reference>
<gene>
    <name evidence="6" type="ORF">J108_23340</name>
</gene>
<dbReference type="PANTHER" id="PTHR47359">
    <property type="entry name" value="PEPTIDOGLYCAN DL-ENDOPEPTIDASE CWLO"/>
    <property type="match status" value="1"/>
</dbReference>
<dbReference type="Gene3D" id="3.90.1720.10">
    <property type="entry name" value="endopeptidase domain like (from Nostoc punctiforme)"/>
    <property type="match status" value="1"/>
</dbReference>
<keyword evidence="4" id="KW-0788">Thiol protease</keyword>
<evidence type="ECO:0000256" key="1">
    <source>
        <dbReference type="ARBA" id="ARBA00007074"/>
    </source>
</evidence>
<sequence>MGAAMSKLGTWYLWGGKGRPEDGGRVDCSGLTGFAYRRMGIEIGPDTYTQVNKGVQVSVNDLRKGDLVFSYWGADGKAGPGHVSMVVEDGNRATAKVIQAPQTGEQVKITGVPRDYVMVKRILH</sequence>
<dbReference type="PANTHER" id="PTHR47359:SF3">
    <property type="entry name" value="NLP_P60 DOMAIN-CONTAINING PROTEIN-RELATED"/>
    <property type="match status" value="1"/>
</dbReference>
<feature type="domain" description="NlpC/P60" evidence="5">
    <location>
        <begin position="1"/>
        <end position="123"/>
    </location>
</feature>
<evidence type="ECO:0000313" key="7">
    <source>
        <dbReference type="Proteomes" id="UP000014969"/>
    </source>
</evidence>
<evidence type="ECO:0000256" key="4">
    <source>
        <dbReference type="ARBA" id="ARBA00022807"/>
    </source>
</evidence>
<dbReference type="EMBL" id="ATFQ01000040">
    <property type="protein sequence ID" value="EPQ20950.1"/>
    <property type="molecule type" value="Genomic_DNA"/>
</dbReference>
<dbReference type="InterPro" id="IPR038765">
    <property type="entry name" value="Papain-like_cys_pep_sf"/>
</dbReference>
<proteinExistence type="inferred from homology"/>
<protein>
    <recommendedName>
        <fullName evidence="5">NlpC/P60 domain-containing protein</fullName>
    </recommendedName>
</protein>
<accession>A0A829HNZ0</accession>
<dbReference type="Pfam" id="PF00877">
    <property type="entry name" value="NLPC_P60"/>
    <property type="match status" value="1"/>
</dbReference>
<dbReference type="InterPro" id="IPR000064">
    <property type="entry name" value="NLP_P60_dom"/>
</dbReference>
<dbReference type="Proteomes" id="UP000014969">
    <property type="component" value="Unassembled WGS sequence"/>
</dbReference>